<dbReference type="PROSITE" id="PS50027">
    <property type="entry name" value="EGF_LAM_2"/>
    <property type="match status" value="2"/>
</dbReference>
<feature type="disulfide bond" evidence="3">
    <location>
        <begin position="86"/>
        <end position="95"/>
    </location>
</feature>
<dbReference type="PROSITE" id="PS01248">
    <property type="entry name" value="EGF_LAM_1"/>
    <property type="match status" value="1"/>
</dbReference>
<feature type="non-terminal residue" evidence="6">
    <location>
        <position position="1"/>
    </location>
</feature>
<dbReference type="PANTHER" id="PTHR10574">
    <property type="entry name" value="NETRIN/LAMININ-RELATED"/>
    <property type="match status" value="1"/>
</dbReference>
<dbReference type="Pfam" id="PF00053">
    <property type="entry name" value="EGF_laminin"/>
    <property type="match status" value="2"/>
</dbReference>
<keyword evidence="7" id="KW-1185">Reference proteome</keyword>
<dbReference type="SMART" id="SM00180">
    <property type="entry name" value="EGF_Lam"/>
    <property type="match status" value="2"/>
</dbReference>
<dbReference type="InterPro" id="IPR002049">
    <property type="entry name" value="LE_dom"/>
</dbReference>
<sequence length="162" mass="18262">CECNNHSQRCHFDLAVYEASGRRSGGVCEGCMHHTTGPKCDQCAPGYQPNPRSQMDRPDACMRCICSVEGALNGGQCEDSTGSCQCKANVEGPRCDRCKRGFYGLSLSNPVGCKSESSNTYMYYYKSEKQNNVCQLYVMLFIPIYFLHYYSLIFPFYDIIKI</sequence>
<name>A0ABV0XKE5_9TELE</name>
<accession>A0ABV0XKE5</accession>
<keyword evidence="4" id="KW-0812">Transmembrane</keyword>
<keyword evidence="4" id="KW-0472">Membrane</keyword>
<dbReference type="InterPro" id="IPR050440">
    <property type="entry name" value="Laminin/Netrin_ECM"/>
</dbReference>
<comment type="caution">
    <text evidence="6">The sequence shown here is derived from an EMBL/GenBank/DDBJ whole genome shotgun (WGS) entry which is preliminary data.</text>
</comment>
<evidence type="ECO:0000256" key="2">
    <source>
        <dbReference type="ARBA" id="ARBA00023292"/>
    </source>
</evidence>
<dbReference type="PANTHER" id="PTHR10574:SF268">
    <property type="entry name" value="LAMININ SUBUNIT BETA-3"/>
    <property type="match status" value="1"/>
</dbReference>
<evidence type="ECO:0000256" key="4">
    <source>
        <dbReference type="SAM" id="Phobius"/>
    </source>
</evidence>
<keyword evidence="2 3" id="KW-0424">Laminin EGF-like domain</keyword>
<dbReference type="PROSITE" id="PS00022">
    <property type="entry name" value="EGF_1"/>
    <property type="match status" value="1"/>
</dbReference>
<feature type="disulfide bond" evidence="3">
    <location>
        <begin position="31"/>
        <end position="40"/>
    </location>
</feature>
<protein>
    <recommendedName>
        <fullName evidence="5">Laminin EGF-like domain-containing protein</fullName>
    </recommendedName>
</protein>
<evidence type="ECO:0000256" key="3">
    <source>
        <dbReference type="PROSITE-ProRule" id="PRU00460"/>
    </source>
</evidence>
<keyword evidence="1 3" id="KW-1015">Disulfide bond</keyword>
<feature type="transmembrane region" description="Helical" evidence="4">
    <location>
        <begin position="136"/>
        <end position="157"/>
    </location>
</feature>
<reference evidence="6 7" key="1">
    <citation type="submission" date="2021-06" db="EMBL/GenBank/DDBJ databases">
        <authorList>
            <person name="Palmer J.M."/>
        </authorList>
    </citation>
    <scope>NUCLEOTIDE SEQUENCE [LARGE SCALE GENOMIC DNA]</scope>
    <source>
        <strain evidence="6 7">AS_MEX2019</strain>
        <tissue evidence="6">Muscle</tissue>
    </source>
</reference>
<evidence type="ECO:0000259" key="5">
    <source>
        <dbReference type="PROSITE" id="PS50027"/>
    </source>
</evidence>
<keyword evidence="4" id="KW-1133">Transmembrane helix</keyword>
<organism evidence="6 7">
    <name type="scientific">Ameca splendens</name>
    <dbReference type="NCBI Taxonomy" id="208324"/>
    <lineage>
        <taxon>Eukaryota</taxon>
        <taxon>Metazoa</taxon>
        <taxon>Chordata</taxon>
        <taxon>Craniata</taxon>
        <taxon>Vertebrata</taxon>
        <taxon>Euteleostomi</taxon>
        <taxon>Actinopterygii</taxon>
        <taxon>Neopterygii</taxon>
        <taxon>Teleostei</taxon>
        <taxon>Neoteleostei</taxon>
        <taxon>Acanthomorphata</taxon>
        <taxon>Ovalentaria</taxon>
        <taxon>Atherinomorphae</taxon>
        <taxon>Cyprinodontiformes</taxon>
        <taxon>Goodeidae</taxon>
        <taxon>Ameca</taxon>
    </lineage>
</organism>
<evidence type="ECO:0000256" key="1">
    <source>
        <dbReference type="ARBA" id="ARBA00023157"/>
    </source>
</evidence>
<dbReference type="EMBL" id="JAHRIP010005205">
    <property type="protein sequence ID" value="MEQ2281922.1"/>
    <property type="molecule type" value="Genomic_DNA"/>
</dbReference>
<gene>
    <name evidence="6" type="ORF">AMECASPLE_035277</name>
</gene>
<dbReference type="InterPro" id="IPR000742">
    <property type="entry name" value="EGF"/>
</dbReference>
<feature type="domain" description="Laminin EGF-like" evidence="5">
    <location>
        <begin position="64"/>
        <end position="115"/>
    </location>
</feature>
<comment type="caution">
    <text evidence="3">Lacks conserved residue(s) required for the propagation of feature annotation.</text>
</comment>
<dbReference type="Gene3D" id="2.10.25.10">
    <property type="entry name" value="Laminin"/>
    <property type="match status" value="2"/>
</dbReference>
<dbReference type="CDD" id="cd00055">
    <property type="entry name" value="EGF_Lam"/>
    <property type="match status" value="2"/>
</dbReference>
<dbReference type="SUPFAM" id="SSF57196">
    <property type="entry name" value="EGF/Laminin"/>
    <property type="match status" value="2"/>
</dbReference>
<proteinExistence type="predicted"/>
<feature type="domain" description="Laminin EGF-like" evidence="5">
    <location>
        <begin position="1"/>
        <end position="63"/>
    </location>
</feature>
<dbReference type="Proteomes" id="UP001469553">
    <property type="component" value="Unassembled WGS sequence"/>
</dbReference>
<evidence type="ECO:0000313" key="6">
    <source>
        <dbReference type="EMBL" id="MEQ2281922.1"/>
    </source>
</evidence>
<evidence type="ECO:0000313" key="7">
    <source>
        <dbReference type="Proteomes" id="UP001469553"/>
    </source>
</evidence>